<feature type="compositionally biased region" description="Basic and acidic residues" evidence="1">
    <location>
        <begin position="555"/>
        <end position="570"/>
    </location>
</feature>
<feature type="compositionally biased region" description="Basic and acidic residues" evidence="1">
    <location>
        <begin position="297"/>
        <end position="307"/>
    </location>
</feature>
<feature type="region of interest" description="Disordered" evidence="1">
    <location>
        <begin position="1243"/>
        <end position="1273"/>
    </location>
</feature>
<feature type="region of interest" description="Disordered" evidence="1">
    <location>
        <begin position="251"/>
        <end position="711"/>
    </location>
</feature>
<gene>
    <name evidence="2" type="ORF">MANES_11G015500v8</name>
</gene>
<dbReference type="OrthoDB" id="767933at2759"/>
<feature type="compositionally biased region" description="Polar residues" evidence="1">
    <location>
        <begin position="981"/>
        <end position="990"/>
    </location>
</feature>
<organism evidence="2 3">
    <name type="scientific">Manihot esculenta</name>
    <name type="common">Cassava</name>
    <name type="synonym">Jatropha manihot</name>
    <dbReference type="NCBI Taxonomy" id="3983"/>
    <lineage>
        <taxon>Eukaryota</taxon>
        <taxon>Viridiplantae</taxon>
        <taxon>Streptophyta</taxon>
        <taxon>Embryophyta</taxon>
        <taxon>Tracheophyta</taxon>
        <taxon>Spermatophyta</taxon>
        <taxon>Magnoliopsida</taxon>
        <taxon>eudicotyledons</taxon>
        <taxon>Gunneridae</taxon>
        <taxon>Pentapetalae</taxon>
        <taxon>rosids</taxon>
        <taxon>fabids</taxon>
        <taxon>Malpighiales</taxon>
        <taxon>Euphorbiaceae</taxon>
        <taxon>Crotonoideae</taxon>
        <taxon>Manihoteae</taxon>
        <taxon>Manihot</taxon>
    </lineage>
</organism>
<dbReference type="PANTHER" id="PTHR31008:SF15">
    <property type="entry name" value="GPI-ANCHORED ADHESIN-LIKE PROTEIN"/>
    <property type="match status" value="1"/>
</dbReference>
<feature type="compositionally biased region" description="Polar residues" evidence="1">
    <location>
        <begin position="1009"/>
        <end position="1021"/>
    </location>
</feature>
<feature type="compositionally biased region" description="Polar residues" evidence="1">
    <location>
        <begin position="427"/>
        <end position="442"/>
    </location>
</feature>
<dbReference type="Gramene" id="Manes.11G015500.8.v8.1">
    <property type="protein sequence ID" value="Manes.11G015500.8.v8.1.CDS"/>
    <property type="gene ID" value="Manes.11G015500.v8.1"/>
</dbReference>
<proteinExistence type="predicted"/>
<dbReference type="Gramene" id="Manes.11G015500.4.v8.1">
    <property type="protein sequence ID" value="Manes.11G015500.4.v8.1.CDS"/>
    <property type="gene ID" value="Manes.11G015500.v8.1"/>
</dbReference>
<name>A0A2C9UYM4_MANES</name>
<feature type="compositionally biased region" description="Acidic residues" evidence="1">
    <location>
        <begin position="1140"/>
        <end position="1154"/>
    </location>
</feature>
<dbReference type="STRING" id="3983.A0A2C9UYM4"/>
<dbReference type="EMBL" id="CM004397">
    <property type="protein sequence ID" value="OAY36365.1"/>
    <property type="molecule type" value="Genomic_DNA"/>
</dbReference>
<feature type="compositionally biased region" description="Polar residues" evidence="1">
    <location>
        <begin position="1181"/>
        <end position="1192"/>
    </location>
</feature>
<comment type="caution">
    <text evidence="2">The sequence shown here is derived from an EMBL/GenBank/DDBJ whole genome shotgun (WGS) entry which is preliminary data.</text>
</comment>
<sequence length="1419" mass="157235">MKSDTPLDYAVFQLSPRHSRCELFVSSNGNTEKLASGLVKPFVSHLKVAEEQVAQAAHLIKLEVERHRNAETWFTKGTLERFVRFVSTPEILDMVNTFDAEMSQLEAARRIYSQGGRDQLSGSLGEDGLEVVAGDDATKKELLRAIDVRLIAVKQDLTTAIARASAAGFNTDTVSELQLFSDHFGAHRLNEACNKFISLCERRPDLINQWKIGVEEQVVRASWGSDMSIDEPSDDPHGSHNVRAHQSMFQNAHQLQQAGQDQQQPDLTQSQHHLNQSKPATFHPNSSARSQLTVQNENKEEDKKGESTIETSPSLPNQPSRRLSVQDRINLFENKQKENSGGKPVAVGKSVEQRRLSSDVSSVPAVEKAVLRRWSGASDMSIDLGNDKKDNSFTDSPLCTPSSSSVSQSKNNVFPRLSADAKEQKGVNDTASSVKSEATSVSGFKDQGELQTHDGGFVGADKEVGLNGKVNSNDRPGSQAQLRSFTGRGEQAIVDQRVREEKFKGTVGGDEKSSGVKVQVGVEGWRGNSDRGETVEVNSQVRLQTQIGSSVGRVGDVESGNRVEDVKTRDQPLNQSRVRGSQTHTRSLSGQLVKEGSYKEFEGDHSASQLQWRSSTGEFERVRKEESTKVEDLEVPRMKVQKPLSAGPEQNMKLQGRRDETVSSHKNNKSVFPSKRVFESQESFGALSAPSVEQVQRARQSKGNQELNNELKMKANELEKLFAEHKLRVPGDQSGSTRRSKHADSPVEQAINSQYRKLTAEEISPAMVQDKMEVEPIVSARDNANFSTPPIKILDQDYGSSLRQNFSEPGLSDDSRGKFYDTYMQKRDAKLREEWGTKRAEKEAKLKAMQDSLEQSRAEMKAKFSGSMERLDSDSSFRQRAEKLKIYHSRSGIKREQQLVDSVQNEEDEDSSEFLEQKYYRQDRSLGEVSLTDGTSRSSQNKKLVPNRNLSSTTPRTTAPVPRSSVKISNLSSGKRRVQSENHLAQSVPNFSDFRKENTKPSSGVGKTANRTQVRNYGRSKSTTEEIPLAKEEKPRRSQSLRKSSASPAEFKDLPTLNSDDIVLAPLKFDKEQTEQGLHEKFSKNVESKPFLRKGNGIGPGAGTSIAKLKASVASEAMKNEEEFEESTYEVEDSVSVAKEEEEEEDEEDLETTEMVDCANAENGKMGLSQESDKISESENGDSLRSLSQIDPSSVAELPASVPSTFNAVGGSLQDSPGESPVSWNSRMHNPFSYPHEISDIDASVDSPIGSPASWNSHSLTQTEADAARMRKKWGSAQKPILVANSSHNQSRKDVTKGFKRLLKFGRKSRGAESLVDWISATTSEGDDDTEDGRDLANRSSEDLRKSRMGFSQSHPSDYGFNESELFNEQDQAIHSSIPAPPANFKLRDDHMSGSSIKAPRSFFSLSSFRSKGNESKLR</sequence>
<feature type="compositionally biased region" description="Polar residues" evidence="1">
    <location>
        <begin position="932"/>
        <end position="957"/>
    </location>
</feature>
<feature type="compositionally biased region" description="Basic and acidic residues" evidence="1">
    <location>
        <begin position="869"/>
        <end position="885"/>
    </location>
</feature>
<feature type="compositionally biased region" description="Acidic residues" evidence="1">
    <location>
        <begin position="1122"/>
        <end position="1133"/>
    </location>
</feature>
<keyword evidence="3" id="KW-1185">Reference proteome</keyword>
<feature type="region of interest" description="Disordered" evidence="1">
    <location>
        <begin position="1318"/>
        <end position="1362"/>
    </location>
</feature>
<feature type="region of interest" description="Disordered" evidence="1">
    <location>
        <begin position="830"/>
        <end position="1057"/>
    </location>
</feature>
<feature type="compositionally biased region" description="Polar residues" evidence="1">
    <location>
        <begin position="691"/>
        <end position="708"/>
    </location>
</feature>
<feature type="compositionally biased region" description="Basic and acidic residues" evidence="1">
    <location>
        <begin position="496"/>
        <end position="514"/>
    </location>
</feature>
<feature type="compositionally biased region" description="Polar residues" evidence="1">
    <location>
        <begin position="273"/>
        <end position="296"/>
    </location>
</feature>
<feature type="compositionally biased region" description="Polar residues" evidence="1">
    <location>
        <begin position="469"/>
        <end position="484"/>
    </location>
</feature>
<feature type="region of interest" description="Disordered" evidence="1">
    <location>
        <begin position="725"/>
        <end position="752"/>
    </location>
</feature>
<feature type="compositionally biased region" description="Basic and acidic residues" evidence="1">
    <location>
        <begin position="1022"/>
        <end position="1036"/>
    </location>
</feature>
<feature type="compositionally biased region" description="Polar residues" evidence="1">
    <location>
        <begin position="571"/>
        <end position="590"/>
    </location>
</feature>
<feature type="compositionally biased region" description="Polar residues" evidence="1">
    <location>
        <begin position="308"/>
        <end position="323"/>
    </location>
</feature>
<accession>A0A2C9UYM4</accession>
<feature type="region of interest" description="Disordered" evidence="1">
    <location>
        <begin position="1376"/>
        <end position="1398"/>
    </location>
</feature>
<feature type="compositionally biased region" description="Basic and acidic residues" evidence="1">
    <location>
        <begin position="618"/>
        <end position="637"/>
    </location>
</feature>
<feature type="compositionally biased region" description="Low complexity" evidence="1">
    <location>
        <begin position="251"/>
        <end position="272"/>
    </location>
</feature>
<dbReference type="Gramene" id="Manes.11G015500.9.v8.1">
    <property type="protein sequence ID" value="Manes.11G015500.9.v8.1.CDS"/>
    <property type="gene ID" value="Manes.11G015500.v8.1"/>
</dbReference>
<feature type="compositionally biased region" description="Polar residues" evidence="1">
    <location>
        <begin position="606"/>
        <end position="617"/>
    </location>
</feature>
<feature type="compositionally biased region" description="Acidic residues" evidence="1">
    <location>
        <begin position="904"/>
        <end position="913"/>
    </location>
</feature>
<dbReference type="PANTHER" id="PTHR31008">
    <property type="entry name" value="COP1-INTERACTING PROTEIN-RELATED"/>
    <property type="match status" value="1"/>
</dbReference>
<feature type="compositionally biased region" description="Polar residues" evidence="1">
    <location>
        <begin position="1253"/>
        <end position="1264"/>
    </location>
</feature>
<reference evidence="3" key="1">
    <citation type="journal article" date="2016" name="Nat. Biotechnol.">
        <title>Sequencing wild and cultivated cassava and related species reveals extensive interspecific hybridization and genetic diversity.</title>
        <authorList>
            <person name="Bredeson J.V."/>
            <person name="Lyons J.B."/>
            <person name="Prochnik S.E."/>
            <person name="Wu G.A."/>
            <person name="Ha C.M."/>
            <person name="Edsinger-Gonzales E."/>
            <person name="Grimwood J."/>
            <person name="Schmutz J."/>
            <person name="Rabbi I.Y."/>
            <person name="Egesi C."/>
            <person name="Nauluvula P."/>
            <person name="Lebot V."/>
            <person name="Ndunguru J."/>
            <person name="Mkamilo G."/>
            <person name="Bart R.S."/>
            <person name="Setter T.L."/>
            <person name="Gleadow R.M."/>
            <person name="Kulakow P."/>
            <person name="Ferguson M.E."/>
            <person name="Rounsley S."/>
            <person name="Rokhsar D.S."/>
        </authorList>
    </citation>
    <scope>NUCLEOTIDE SEQUENCE [LARGE SCALE GENOMIC DNA]</scope>
    <source>
        <strain evidence="3">cv. AM560-2</strain>
    </source>
</reference>
<evidence type="ECO:0000256" key="1">
    <source>
        <dbReference type="SAM" id="MobiDB-lite"/>
    </source>
</evidence>
<feature type="region of interest" description="Disordered" evidence="1">
    <location>
        <begin position="1118"/>
        <end position="1196"/>
    </location>
</feature>
<feature type="compositionally biased region" description="Basic and acidic residues" evidence="1">
    <location>
        <begin position="1333"/>
        <end position="1346"/>
    </location>
</feature>
<evidence type="ECO:0000313" key="2">
    <source>
        <dbReference type="EMBL" id="OAY36365.1"/>
    </source>
</evidence>
<feature type="compositionally biased region" description="Basic and acidic residues" evidence="1">
    <location>
        <begin position="830"/>
        <end position="862"/>
    </location>
</feature>
<dbReference type="Proteomes" id="UP000091857">
    <property type="component" value="Chromosome 11"/>
</dbReference>
<evidence type="ECO:0008006" key="4">
    <source>
        <dbReference type="Google" id="ProtNLM"/>
    </source>
</evidence>
<feature type="compositionally biased region" description="Polar residues" evidence="1">
    <location>
        <begin position="536"/>
        <end position="549"/>
    </location>
</feature>
<feature type="compositionally biased region" description="Basic and acidic residues" evidence="1">
    <location>
        <begin position="915"/>
        <end position="926"/>
    </location>
</feature>
<feature type="compositionally biased region" description="Basic and acidic residues" evidence="1">
    <location>
        <begin position="596"/>
        <end position="605"/>
    </location>
</feature>
<protein>
    <recommendedName>
        <fullName evidence="4">COP1-interacting protein 7</fullName>
    </recommendedName>
</protein>
<evidence type="ECO:0000313" key="3">
    <source>
        <dbReference type="Proteomes" id="UP000091857"/>
    </source>
</evidence>